<comment type="similarity">
    <text evidence="4">Belongs to the flavoredoxin family.</text>
</comment>
<gene>
    <name evidence="6" type="ORF">SAMN05444008_12428</name>
</gene>
<evidence type="ECO:0000256" key="1">
    <source>
        <dbReference type="ARBA" id="ARBA00001917"/>
    </source>
</evidence>
<dbReference type="SUPFAM" id="SSF50475">
    <property type="entry name" value="FMN-binding split barrel"/>
    <property type="match status" value="1"/>
</dbReference>
<dbReference type="InterPro" id="IPR002563">
    <property type="entry name" value="Flavin_Rdtase-like_dom"/>
</dbReference>
<evidence type="ECO:0000256" key="3">
    <source>
        <dbReference type="ARBA" id="ARBA00022643"/>
    </source>
</evidence>
<evidence type="ECO:0000256" key="2">
    <source>
        <dbReference type="ARBA" id="ARBA00022630"/>
    </source>
</evidence>
<keyword evidence="2" id="KW-0285">Flavoprotein</keyword>
<name>A0A1M5IKH8_9BACT</name>
<feature type="domain" description="Flavin reductase like" evidence="5">
    <location>
        <begin position="25"/>
        <end position="178"/>
    </location>
</feature>
<comment type="cofactor">
    <cofactor evidence="1">
        <name>FMN</name>
        <dbReference type="ChEBI" id="CHEBI:58210"/>
    </cofactor>
</comment>
<dbReference type="Gene3D" id="2.30.110.10">
    <property type="entry name" value="Electron Transport, Fmn-binding Protein, Chain A"/>
    <property type="match status" value="1"/>
</dbReference>
<proteinExistence type="inferred from homology"/>
<sequence>MLHLISEADFQKQERFYRANLLNSLSGFKSVSLISTVNASGQTNLGVFSSIIHLGSDPALIGYINRPRAAAPHTLANIEATGWYTINHIHPGMLQQAHNCSAKWPEHISEYEACGLTPTYQEGIPAPFVAESRISYALELAEVVPIKWNDTFLVIGAVKCMRIHNAAEVLGEDGFLHLHKAESMASLGLDGYFETTLCSRLPYARPTPLHTDDQHKG</sequence>
<dbReference type="OrthoDB" id="5293996at2"/>
<dbReference type="PANTHER" id="PTHR33798:SF5">
    <property type="entry name" value="FLAVIN REDUCTASE LIKE DOMAIN-CONTAINING PROTEIN"/>
    <property type="match status" value="1"/>
</dbReference>
<evidence type="ECO:0000256" key="4">
    <source>
        <dbReference type="ARBA" id="ARBA00038054"/>
    </source>
</evidence>
<dbReference type="EMBL" id="FQUO01000024">
    <property type="protein sequence ID" value="SHG28746.1"/>
    <property type="molecule type" value="Genomic_DNA"/>
</dbReference>
<dbReference type="RefSeq" id="WP_073048212.1">
    <property type="nucleotide sequence ID" value="NZ_FQUO01000024.1"/>
</dbReference>
<dbReference type="GO" id="GO:0010181">
    <property type="term" value="F:FMN binding"/>
    <property type="evidence" value="ECO:0007669"/>
    <property type="project" value="InterPro"/>
</dbReference>
<dbReference type="Pfam" id="PF01613">
    <property type="entry name" value="Flavin_Reduct"/>
    <property type="match status" value="1"/>
</dbReference>
<protein>
    <submittedName>
        <fullName evidence="6">NADH-FMN oxidoreductase RutF, flavin reductase (DIM6/NTAB) family</fullName>
    </submittedName>
</protein>
<dbReference type="InterPro" id="IPR012349">
    <property type="entry name" value="Split_barrel_FMN-bd"/>
</dbReference>
<evidence type="ECO:0000313" key="7">
    <source>
        <dbReference type="Proteomes" id="UP000184368"/>
    </source>
</evidence>
<reference evidence="6 7" key="1">
    <citation type="submission" date="2016-11" db="EMBL/GenBank/DDBJ databases">
        <authorList>
            <person name="Jaros S."/>
            <person name="Januszkiewicz K."/>
            <person name="Wedrychowicz H."/>
        </authorList>
    </citation>
    <scope>NUCLEOTIDE SEQUENCE [LARGE SCALE GENOMIC DNA]</scope>
    <source>
        <strain evidence="6 7">DSM 26897</strain>
    </source>
</reference>
<dbReference type="SMART" id="SM00903">
    <property type="entry name" value="Flavin_Reduct"/>
    <property type="match status" value="1"/>
</dbReference>
<dbReference type="GO" id="GO:0016646">
    <property type="term" value="F:oxidoreductase activity, acting on the CH-NH group of donors, NAD or NADP as acceptor"/>
    <property type="evidence" value="ECO:0007669"/>
    <property type="project" value="UniProtKB-ARBA"/>
</dbReference>
<organism evidence="6 7">
    <name type="scientific">Cnuella takakiae</name>
    <dbReference type="NCBI Taxonomy" id="1302690"/>
    <lineage>
        <taxon>Bacteria</taxon>
        <taxon>Pseudomonadati</taxon>
        <taxon>Bacteroidota</taxon>
        <taxon>Chitinophagia</taxon>
        <taxon>Chitinophagales</taxon>
        <taxon>Chitinophagaceae</taxon>
        <taxon>Cnuella</taxon>
    </lineage>
</organism>
<dbReference type="Proteomes" id="UP000184368">
    <property type="component" value="Unassembled WGS sequence"/>
</dbReference>
<dbReference type="AlphaFoldDB" id="A0A1M5IKH8"/>
<evidence type="ECO:0000313" key="6">
    <source>
        <dbReference type="EMBL" id="SHG28746.1"/>
    </source>
</evidence>
<keyword evidence="7" id="KW-1185">Reference proteome</keyword>
<dbReference type="STRING" id="1302690.BUE76_10195"/>
<accession>A0A1M5IKH8</accession>
<evidence type="ECO:0000259" key="5">
    <source>
        <dbReference type="SMART" id="SM00903"/>
    </source>
</evidence>
<keyword evidence="3" id="KW-0288">FMN</keyword>
<dbReference type="PANTHER" id="PTHR33798">
    <property type="entry name" value="FLAVOPROTEIN OXYGENASE"/>
    <property type="match status" value="1"/>
</dbReference>